<organism evidence="2 3">
    <name type="scientific">Streptomyces cellulosae</name>
    <dbReference type="NCBI Taxonomy" id="1968"/>
    <lineage>
        <taxon>Bacteria</taxon>
        <taxon>Bacillati</taxon>
        <taxon>Actinomycetota</taxon>
        <taxon>Actinomycetes</taxon>
        <taxon>Kitasatosporales</taxon>
        <taxon>Streptomycetaceae</taxon>
        <taxon>Streptomyces</taxon>
    </lineage>
</organism>
<dbReference type="Pfam" id="PF20120">
    <property type="entry name" value="DUF6510"/>
    <property type="match status" value="1"/>
</dbReference>
<evidence type="ECO:0000256" key="1">
    <source>
        <dbReference type="SAM" id="MobiDB-lite"/>
    </source>
</evidence>
<sequence length="126" mass="13515">MADDTAAHPDGNCLAGPLSEILTVEPTTAWWRCPECARSGPLAELHVYGPGPALTARCPLPGMRVHRAADRQGGGPHLADHGRGHGSVPAHRRLKAPRGRRMFGLPGPRSSGRHRCRRRRFAAPAA</sequence>
<evidence type="ECO:0000313" key="3">
    <source>
        <dbReference type="Proteomes" id="UP001612415"/>
    </source>
</evidence>
<dbReference type="EMBL" id="JBITDC010000001">
    <property type="protein sequence ID" value="MFI5673100.1"/>
    <property type="molecule type" value="Genomic_DNA"/>
</dbReference>
<name>A0ABW7XSU8_STRCE</name>
<keyword evidence="3" id="KW-1185">Reference proteome</keyword>
<comment type="caution">
    <text evidence="2">The sequence shown here is derived from an EMBL/GenBank/DDBJ whole genome shotgun (WGS) entry which is preliminary data.</text>
</comment>
<reference evidence="2 3" key="1">
    <citation type="submission" date="2024-10" db="EMBL/GenBank/DDBJ databases">
        <title>The Natural Products Discovery Center: Release of the First 8490 Sequenced Strains for Exploring Actinobacteria Biosynthetic Diversity.</title>
        <authorList>
            <person name="Kalkreuter E."/>
            <person name="Kautsar S.A."/>
            <person name="Yang D."/>
            <person name="Bader C.D."/>
            <person name="Teijaro C.N."/>
            <person name="Fluegel L."/>
            <person name="Davis C.M."/>
            <person name="Simpson J.R."/>
            <person name="Lauterbach L."/>
            <person name="Steele A.D."/>
            <person name="Gui C."/>
            <person name="Meng S."/>
            <person name="Li G."/>
            <person name="Viehrig K."/>
            <person name="Ye F."/>
            <person name="Su P."/>
            <person name="Kiefer A.F."/>
            <person name="Nichols A."/>
            <person name="Cepeda A.J."/>
            <person name="Yan W."/>
            <person name="Fan B."/>
            <person name="Jiang Y."/>
            <person name="Adhikari A."/>
            <person name="Zheng C.-J."/>
            <person name="Schuster L."/>
            <person name="Cowan T.M."/>
            <person name="Smanski M.J."/>
            <person name="Chevrette M.G."/>
            <person name="De Carvalho L.P.S."/>
            <person name="Shen B."/>
        </authorList>
    </citation>
    <scope>NUCLEOTIDE SEQUENCE [LARGE SCALE GENOMIC DNA]</scope>
    <source>
        <strain evidence="2 3">NPDC051599</strain>
    </source>
</reference>
<feature type="compositionally biased region" description="Basic residues" evidence="1">
    <location>
        <begin position="111"/>
        <end position="126"/>
    </location>
</feature>
<feature type="region of interest" description="Disordered" evidence="1">
    <location>
        <begin position="66"/>
        <end position="126"/>
    </location>
</feature>
<feature type="compositionally biased region" description="Basic residues" evidence="1">
    <location>
        <begin position="90"/>
        <end position="101"/>
    </location>
</feature>
<accession>A0ABW7XSU8</accession>
<gene>
    <name evidence="2" type="ORF">ACIA8P_00300</name>
</gene>
<dbReference type="Proteomes" id="UP001612415">
    <property type="component" value="Unassembled WGS sequence"/>
</dbReference>
<proteinExistence type="predicted"/>
<dbReference type="RefSeq" id="WP_398654173.1">
    <property type="nucleotide sequence ID" value="NZ_JBITDC010000001.1"/>
</dbReference>
<dbReference type="InterPro" id="IPR045423">
    <property type="entry name" value="DUF6510"/>
</dbReference>
<protein>
    <submittedName>
        <fullName evidence="2">DUF6510 family protein</fullName>
    </submittedName>
</protein>
<evidence type="ECO:0000313" key="2">
    <source>
        <dbReference type="EMBL" id="MFI5673100.1"/>
    </source>
</evidence>